<keyword evidence="6" id="KW-0675">Receptor</keyword>
<dbReference type="GO" id="GO:0016020">
    <property type="term" value="C:membrane"/>
    <property type="evidence" value="ECO:0007669"/>
    <property type="project" value="TreeGrafter"/>
</dbReference>
<dbReference type="InterPro" id="IPR001199">
    <property type="entry name" value="Cyt_B5-like_heme/steroid-bd"/>
</dbReference>
<dbReference type="FunFam" id="3.10.120.10:FF:000003">
    <property type="entry name" value="membrane-associated progesterone receptor component 1"/>
    <property type="match status" value="1"/>
</dbReference>
<dbReference type="Pfam" id="PF00173">
    <property type="entry name" value="Cyt-b5"/>
    <property type="match status" value="1"/>
</dbReference>
<evidence type="ECO:0000256" key="1">
    <source>
        <dbReference type="ARBA" id="ARBA00038357"/>
    </source>
</evidence>
<reference evidence="6" key="1">
    <citation type="submission" date="2025-08" db="UniProtKB">
        <authorList>
            <consortium name="RefSeq"/>
        </authorList>
    </citation>
    <scope>IDENTIFICATION</scope>
    <source>
        <strain evidence="6">11010-0011.00</strain>
        <tissue evidence="6">Whole body</tissue>
    </source>
</reference>
<comment type="similarity">
    <text evidence="1">Belongs to the cytochrome b5 family. MAPR subfamily.</text>
</comment>
<dbReference type="Proteomes" id="UP000504634">
    <property type="component" value="Unplaced"/>
</dbReference>
<keyword evidence="5" id="KW-1185">Reference proteome</keyword>
<dbReference type="RefSeq" id="XP_030377870.1">
    <property type="nucleotide sequence ID" value="XM_030522010.1"/>
</dbReference>
<feature type="transmembrane region" description="Helical" evidence="3">
    <location>
        <begin position="25"/>
        <end position="43"/>
    </location>
</feature>
<evidence type="ECO:0000259" key="4">
    <source>
        <dbReference type="SMART" id="SM01117"/>
    </source>
</evidence>
<dbReference type="PANTHER" id="PTHR10281">
    <property type="entry name" value="MEMBRANE-ASSOCIATED PROGESTERONE RECEPTOR COMPONENT-RELATED"/>
    <property type="match status" value="1"/>
</dbReference>
<evidence type="ECO:0000313" key="5">
    <source>
        <dbReference type="Proteomes" id="UP000504634"/>
    </source>
</evidence>
<dbReference type="PANTHER" id="PTHR10281:SF106">
    <property type="entry name" value="IP06960P-RELATED"/>
    <property type="match status" value="1"/>
</dbReference>
<organism evidence="5 6">
    <name type="scientific">Drosophila lebanonensis</name>
    <name type="common">Fruit fly</name>
    <name type="synonym">Scaptodrosophila lebanonensis</name>
    <dbReference type="NCBI Taxonomy" id="7225"/>
    <lineage>
        <taxon>Eukaryota</taxon>
        <taxon>Metazoa</taxon>
        <taxon>Ecdysozoa</taxon>
        <taxon>Arthropoda</taxon>
        <taxon>Hexapoda</taxon>
        <taxon>Insecta</taxon>
        <taxon>Pterygota</taxon>
        <taxon>Neoptera</taxon>
        <taxon>Endopterygota</taxon>
        <taxon>Diptera</taxon>
        <taxon>Brachycera</taxon>
        <taxon>Muscomorpha</taxon>
        <taxon>Ephydroidea</taxon>
        <taxon>Drosophilidae</taxon>
        <taxon>Scaptodrosophila</taxon>
    </lineage>
</organism>
<dbReference type="SMART" id="SM01117">
    <property type="entry name" value="Cyt-b5"/>
    <property type="match status" value="1"/>
</dbReference>
<accession>A0A6J2TQT5</accession>
<dbReference type="GO" id="GO:0005783">
    <property type="term" value="C:endoplasmic reticulum"/>
    <property type="evidence" value="ECO:0007669"/>
    <property type="project" value="TreeGrafter"/>
</dbReference>
<evidence type="ECO:0000256" key="3">
    <source>
        <dbReference type="SAM" id="Phobius"/>
    </source>
</evidence>
<keyword evidence="3" id="KW-0472">Membrane</keyword>
<keyword evidence="3" id="KW-1133">Transmembrane helix</keyword>
<dbReference type="AlphaFoldDB" id="A0A6J2TQT5"/>
<feature type="region of interest" description="Disordered" evidence="2">
    <location>
        <begin position="179"/>
        <end position="199"/>
    </location>
</feature>
<dbReference type="GeneID" id="115626616"/>
<dbReference type="Gene3D" id="3.10.120.10">
    <property type="entry name" value="Cytochrome b5-like heme/steroid binding domain"/>
    <property type="match status" value="1"/>
</dbReference>
<name>A0A6J2TQT5_DROLE</name>
<evidence type="ECO:0000256" key="2">
    <source>
        <dbReference type="SAM" id="MobiDB-lite"/>
    </source>
</evidence>
<evidence type="ECO:0000313" key="6">
    <source>
        <dbReference type="RefSeq" id="XP_030377870.1"/>
    </source>
</evidence>
<proteinExistence type="inferred from homology"/>
<dbReference type="SUPFAM" id="SSF55856">
    <property type="entry name" value="Cytochrome b5-like heme/steroid binding domain"/>
    <property type="match status" value="1"/>
</dbReference>
<dbReference type="OrthoDB" id="547796at2759"/>
<gene>
    <name evidence="6" type="primary">LOC115626616</name>
</gene>
<keyword evidence="3" id="KW-0812">Transmembrane</keyword>
<feature type="domain" description="Cytochrome b5 heme-binding" evidence="4">
    <location>
        <begin position="78"/>
        <end position="176"/>
    </location>
</feature>
<dbReference type="InterPro" id="IPR036400">
    <property type="entry name" value="Cyt_B5-like_heme/steroid_sf"/>
</dbReference>
<protein>
    <submittedName>
        <fullName evidence="6">Membrane-associated progesterone receptor component 1</fullName>
    </submittedName>
</protein>
<dbReference type="InterPro" id="IPR050577">
    <property type="entry name" value="MAPR/NEUFC/NENF-like"/>
</dbReference>
<sequence length="199" mass="23015">MPSKTKTNDSESPWYLHFYNAIRQTPINVTLLIVSAFIFYKVVSITRRRNQSVQHRLTPGQGSFLTAENRLPPLRSDFTVRELRAYNGTHEDGRILLAINFNVYDVSHAKHFYGPGGIYPNYAGRDISRNLINFSVESNENEEFDDLCDLNSGQMATLREWDHQYAEKYPLVGKLLREGQPHTNYADEEDDEPEKITQE</sequence>